<evidence type="ECO:0000313" key="2">
    <source>
        <dbReference type="Proteomes" id="UP000015102"/>
    </source>
</evidence>
<reference evidence="2" key="1">
    <citation type="submission" date="2013-02" db="EMBL/GenBank/DDBJ databases">
        <authorList>
            <person name="Hughes D."/>
        </authorList>
    </citation>
    <scope>NUCLEOTIDE SEQUENCE</scope>
    <source>
        <strain>Durham</strain>
        <strain evidence="2">NC isolate 2 -- Noor lab</strain>
    </source>
</reference>
<keyword evidence="2" id="KW-1185">Reference proteome</keyword>
<organism evidence="1 2">
    <name type="scientific">Megaselia scalaris</name>
    <name type="common">Humpbacked fly</name>
    <name type="synonym">Phora scalaris</name>
    <dbReference type="NCBI Taxonomy" id="36166"/>
    <lineage>
        <taxon>Eukaryota</taxon>
        <taxon>Metazoa</taxon>
        <taxon>Ecdysozoa</taxon>
        <taxon>Arthropoda</taxon>
        <taxon>Hexapoda</taxon>
        <taxon>Insecta</taxon>
        <taxon>Pterygota</taxon>
        <taxon>Neoptera</taxon>
        <taxon>Endopterygota</taxon>
        <taxon>Diptera</taxon>
        <taxon>Brachycera</taxon>
        <taxon>Muscomorpha</taxon>
        <taxon>Platypezoidea</taxon>
        <taxon>Phoridae</taxon>
        <taxon>Megaseliini</taxon>
        <taxon>Megaselia</taxon>
    </lineage>
</organism>
<dbReference type="AlphaFoldDB" id="T1GCD3"/>
<reference evidence="1" key="2">
    <citation type="submission" date="2015-06" db="UniProtKB">
        <authorList>
            <consortium name="EnsemblMetazoa"/>
        </authorList>
    </citation>
    <scope>IDENTIFICATION</scope>
</reference>
<name>T1GCD3_MEGSC</name>
<evidence type="ECO:0000313" key="1">
    <source>
        <dbReference type="EnsemblMetazoa" id="MESCA000943-PA"/>
    </source>
</evidence>
<dbReference type="HOGENOM" id="CLU_3126720_0_0_1"/>
<dbReference type="EMBL" id="CAQQ02392279">
    <property type="status" value="NOT_ANNOTATED_CDS"/>
    <property type="molecule type" value="Genomic_DNA"/>
</dbReference>
<sequence>MCVPYSRTLSVSRKLCSCPEVQRQLFLRVSPPERIMLCSEKWNYKVFTLR</sequence>
<dbReference type="EnsemblMetazoa" id="MESCA000943-RA">
    <property type="protein sequence ID" value="MESCA000943-PA"/>
    <property type="gene ID" value="MESCA000943"/>
</dbReference>
<dbReference type="Proteomes" id="UP000015102">
    <property type="component" value="Unassembled WGS sequence"/>
</dbReference>
<protein>
    <submittedName>
        <fullName evidence="1">Uncharacterized protein</fullName>
    </submittedName>
</protein>
<proteinExistence type="predicted"/>
<accession>T1GCD3</accession>